<protein>
    <submittedName>
        <fullName evidence="2">Uncharacterized protein</fullName>
    </submittedName>
</protein>
<keyword evidence="3" id="KW-1185">Reference proteome</keyword>
<evidence type="ECO:0000256" key="1">
    <source>
        <dbReference type="SAM" id="MobiDB-lite"/>
    </source>
</evidence>
<feature type="compositionally biased region" description="Low complexity" evidence="1">
    <location>
        <begin position="235"/>
        <end position="248"/>
    </location>
</feature>
<dbReference type="EMBL" id="BQXS01011748">
    <property type="protein sequence ID" value="GKT16320.1"/>
    <property type="molecule type" value="Genomic_DNA"/>
</dbReference>
<feature type="non-terminal residue" evidence="2">
    <location>
        <position position="683"/>
    </location>
</feature>
<feature type="region of interest" description="Disordered" evidence="1">
    <location>
        <begin position="178"/>
        <end position="208"/>
    </location>
</feature>
<gene>
    <name evidence="2" type="ORF">ADUPG1_010894</name>
</gene>
<feature type="compositionally biased region" description="Basic and acidic residues" evidence="1">
    <location>
        <begin position="590"/>
        <end position="620"/>
    </location>
</feature>
<feature type="compositionally biased region" description="Basic and acidic residues" evidence="1">
    <location>
        <begin position="184"/>
        <end position="202"/>
    </location>
</feature>
<proteinExistence type="predicted"/>
<feature type="region of interest" description="Disordered" evidence="1">
    <location>
        <begin position="235"/>
        <end position="278"/>
    </location>
</feature>
<comment type="caution">
    <text evidence="2">The sequence shown here is derived from an EMBL/GenBank/DDBJ whole genome shotgun (WGS) entry which is preliminary data.</text>
</comment>
<feature type="compositionally biased region" description="Polar residues" evidence="1">
    <location>
        <begin position="249"/>
        <end position="260"/>
    </location>
</feature>
<accession>A0ABQ5JW21</accession>
<feature type="compositionally biased region" description="Acidic residues" evidence="1">
    <location>
        <begin position="621"/>
        <end position="632"/>
    </location>
</feature>
<evidence type="ECO:0000313" key="2">
    <source>
        <dbReference type="EMBL" id="GKT16320.1"/>
    </source>
</evidence>
<dbReference type="Proteomes" id="UP001057375">
    <property type="component" value="Unassembled WGS sequence"/>
</dbReference>
<feature type="region of interest" description="Disordered" evidence="1">
    <location>
        <begin position="590"/>
        <end position="659"/>
    </location>
</feature>
<feature type="compositionally biased region" description="Polar residues" evidence="1">
    <location>
        <begin position="647"/>
        <end position="659"/>
    </location>
</feature>
<organism evidence="2 3">
    <name type="scientific">Aduncisulcus paluster</name>
    <dbReference type="NCBI Taxonomy" id="2918883"/>
    <lineage>
        <taxon>Eukaryota</taxon>
        <taxon>Metamonada</taxon>
        <taxon>Carpediemonas-like organisms</taxon>
        <taxon>Aduncisulcus</taxon>
    </lineage>
</organism>
<name>A0ABQ5JW21_9EUKA</name>
<evidence type="ECO:0000313" key="3">
    <source>
        <dbReference type="Proteomes" id="UP001057375"/>
    </source>
</evidence>
<reference evidence="2" key="1">
    <citation type="submission" date="2022-03" db="EMBL/GenBank/DDBJ databases">
        <title>Draft genome sequence of Aduncisulcus paluster, a free-living microaerophilic Fornicata.</title>
        <authorList>
            <person name="Yuyama I."/>
            <person name="Kume K."/>
            <person name="Tamura T."/>
            <person name="Inagaki Y."/>
            <person name="Hashimoto T."/>
        </authorList>
    </citation>
    <scope>NUCLEOTIDE SEQUENCE</scope>
    <source>
        <strain evidence="2">NY0171</strain>
    </source>
</reference>
<sequence>MLDRGSGDVIVPLALRFSHTLFLNRHNCTHTHTVSQRGVHNSHLSEASGLVRSWRRGLHGKKGGLHIGRCVRDRLPVGHPYSISRILPSSLSIGVCENILGYHYDPFCIFSHLLEHSLLLPPHCLQALSSCATLCELTDHVEERSGLEKLQMCVDFEESTKTWLRWWVHGAQELDSAELSSRAQSKDRADERKERDLEREDFSPGTASHKAGAIAASLRLSAPISSRKASVVANSLSSSPLSQMTSPQRSSLGSSPTASPQGAVGIKKSKKNKSGPVETIEEKKTRFELILLVRELQKLALFASILHSQNNHNESFSQSLHFLSPKQTCSPKHGYIADSDIIVNERACSGLAKKIDNGYNCGGDVSCVANQRYMKHFDMSEPHSLDALDVTHILPTHSSTLIGEKKALSPADLLDLTHTSRNLILKLFTHSRTARGDIVDQVFGKHHSAALLFNEQRLLHIIAETASQLEEQRMMRDSARHVVSDFLCLVLQDIIGVFSHLFSSMPPSFLVADIETHTKSFTMIENIRLLLLYIADSAMEFNHRYQESLRNFNRDYSRRRAQLKGEEMLAMNSGVRELCSHVSTVVGDIERKRRQKEEKERKKKEREERKRTQQIDNIKDLDEEEDLGDDDGTPLSPSGKLGGQPLTPRQQSEKVWQSAENAQKTFIISRAFFKLRINALTSS</sequence>